<evidence type="ECO:0000313" key="2">
    <source>
        <dbReference type="EMBL" id="XDS44527.1"/>
    </source>
</evidence>
<dbReference type="EMBL" id="CP129674">
    <property type="protein sequence ID" value="XDS44527.1"/>
    <property type="molecule type" value="Genomic_DNA"/>
</dbReference>
<dbReference type="SUPFAM" id="SSF53697">
    <property type="entry name" value="SIS domain"/>
    <property type="match status" value="1"/>
</dbReference>
<dbReference type="KEGG" id="baqk:QN215_09785"/>
<dbReference type="InterPro" id="IPR001347">
    <property type="entry name" value="SIS_dom"/>
</dbReference>
<feature type="domain" description="SIS" evidence="1">
    <location>
        <begin position="37"/>
        <end position="180"/>
    </location>
</feature>
<organism evidence="2">
    <name type="scientific">Bifidobacterium aquikefiricola</name>
    <dbReference type="NCBI Taxonomy" id="3059038"/>
    <lineage>
        <taxon>Bacteria</taxon>
        <taxon>Bacillati</taxon>
        <taxon>Actinomycetota</taxon>
        <taxon>Actinomycetes</taxon>
        <taxon>Bifidobacteriales</taxon>
        <taxon>Bifidobacteriaceae</taxon>
        <taxon>Bifidobacterium</taxon>
    </lineage>
</organism>
<dbReference type="RefSeq" id="WP_369344103.1">
    <property type="nucleotide sequence ID" value="NZ_CP129674.1"/>
</dbReference>
<dbReference type="Gene3D" id="3.40.50.10490">
    <property type="entry name" value="Glucose-6-phosphate isomerase like protein, domain 1"/>
    <property type="match status" value="1"/>
</dbReference>
<dbReference type="AlphaFoldDB" id="A0AB39U6B4"/>
<protein>
    <submittedName>
        <fullName evidence="2">SIS domain-containing protein</fullName>
    </submittedName>
</protein>
<reference evidence="2" key="1">
    <citation type="submission" date="2023-07" db="EMBL/GenBank/DDBJ databases">
        <title>Bifidobacterium aquikefiriaerophilum sp. nov. and Bifidobacterium eccum sp. nov., isolated from water kefir.</title>
        <authorList>
            <person name="Breselge S."/>
            <person name="Bellassi P."/>
            <person name="Barcenilla C."/>
            <person name="Alvarez-Ordonez A."/>
            <person name="Morelli L."/>
            <person name="Cotter P.D."/>
        </authorList>
    </citation>
    <scope>NUCLEOTIDE SEQUENCE</scope>
    <source>
        <strain evidence="2">WK041_4_12</strain>
    </source>
</reference>
<gene>
    <name evidence="2" type="ORF">QN215_09785</name>
</gene>
<proteinExistence type="predicted"/>
<dbReference type="GO" id="GO:0097367">
    <property type="term" value="F:carbohydrate derivative binding"/>
    <property type="evidence" value="ECO:0007669"/>
    <property type="project" value="InterPro"/>
</dbReference>
<accession>A0AB39U6B4</accession>
<sequence>MVSVADVTSSITKTLTLEGEEIAKLTKTLDSEQITKLIDIIVNRKGNILLTGCGTSAMAAKKTMHTLNVIGVPAFFLSPADATNGSLGAVGANDTVIIITKGGTTRELLAFTPNLQEKGCTIVTVTEKTESPLAKAADLVVYVHVDHEADTFNMLATTSTLGVIATFDAVAIAIMEISHFSKGQFLENHPSGDVGDRLKAHED</sequence>
<name>A0AB39U6B4_9BIFI</name>
<evidence type="ECO:0000259" key="1">
    <source>
        <dbReference type="PROSITE" id="PS51464"/>
    </source>
</evidence>
<dbReference type="PANTHER" id="PTHR38418">
    <property type="entry name" value="SUGAR ISOMERASE, KPSF/GUTQ (AFU_ORTHOLOGUE AFUA_6G08860)"/>
    <property type="match status" value="1"/>
</dbReference>
<dbReference type="PANTHER" id="PTHR38418:SF2">
    <property type="entry name" value="SUGAR ISOMERASE, KPSF_GUTQ (AFU_ORTHOLOGUE AFUA_6G08860)"/>
    <property type="match status" value="1"/>
</dbReference>
<dbReference type="GO" id="GO:1901135">
    <property type="term" value="P:carbohydrate derivative metabolic process"/>
    <property type="evidence" value="ECO:0007669"/>
    <property type="project" value="InterPro"/>
</dbReference>
<dbReference type="InterPro" id="IPR046348">
    <property type="entry name" value="SIS_dom_sf"/>
</dbReference>
<dbReference type="PROSITE" id="PS51464">
    <property type="entry name" value="SIS"/>
    <property type="match status" value="1"/>
</dbReference>
<dbReference type="Pfam" id="PF01380">
    <property type="entry name" value="SIS"/>
    <property type="match status" value="1"/>
</dbReference>